<dbReference type="Pfam" id="PF04675">
    <property type="entry name" value="DNA_ligase_A_N"/>
    <property type="match status" value="1"/>
</dbReference>
<dbReference type="Gene3D" id="3.30.470.30">
    <property type="entry name" value="DNA ligase/mRNA capping enzyme"/>
    <property type="match status" value="1"/>
</dbReference>
<evidence type="ECO:0000313" key="17">
    <source>
        <dbReference type="Proteomes" id="UP000231252"/>
    </source>
</evidence>
<sequence>MKYAKFCEYLAELEKTSKRLEITDILAELIEALDADEVEVGIFLALGYLNPPYNQIKFNMADKMVVRALELCYGVEKAKVEKMYSEVGDLGDVALALATTGLLRSARNDGIKEIREQMVTIAVDEGAGSQDRKIVALSNLLKTLSPLSAKYTIKIVLGTTRLGFTEQTVINALSKILSGDKSASRTIEEVYNIHPDVGFIAKTLKKEGLKGIGKIRLETGVPVLSQKAQRLSDPEEILEKMAGTAWAEYKLDGTRVQLHLDRQKTGLDKKLDQNALFAFNKGEILVKTFTRNLEENTYQFPDVVESALNQLDATSIILDGEAVGFDPKTSRYIPFQDMMQRKRKHHVGDYAKQIPLKYIVFDILYLNGKDLTPLSLNERHRLLESTIERGEVLEVAKHIETADPVELWQFFELSKEKNLEGIMVKNPQAPYRAGAREFSWIKLKRSNTDILEDTVDCVVLGYYFGRGSRAAFGIGGFLCGIWDKDEQVFTTLTKVGTGLRDEEWVELKKRCDKLKVKEAPKNVKFPKILTPDVWVTPEVMVELGGDEISVSQNHTSGYALRFPRLITFRDDKSPADTTSPKEILALHKSQRKPDD</sequence>
<dbReference type="GO" id="GO:0051301">
    <property type="term" value="P:cell division"/>
    <property type="evidence" value="ECO:0007669"/>
    <property type="project" value="UniProtKB-KW"/>
</dbReference>
<evidence type="ECO:0000256" key="9">
    <source>
        <dbReference type="ARBA" id="ARBA00023204"/>
    </source>
</evidence>
<evidence type="ECO:0000256" key="8">
    <source>
        <dbReference type="ARBA" id="ARBA00023172"/>
    </source>
</evidence>
<accession>A0A2H0XCD3</accession>
<keyword evidence="9 12" id="KW-0234">DNA repair</keyword>
<dbReference type="SUPFAM" id="SSF117018">
    <property type="entry name" value="ATP-dependent DNA ligase DNA-binding domain"/>
    <property type="match status" value="1"/>
</dbReference>
<dbReference type="GO" id="GO:0006281">
    <property type="term" value="P:DNA repair"/>
    <property type="evidence" value="ECO:0007669"/>
    <property type="project" value="UniProtKB-KW"/>
</dbReference>
<proteinExistence type="inferred from homology"/>
<dbReference type="InterPro" id="IPR016059">
    <property type="entry name" value="DNA_ligase_ATP-dep_CS"/>
</dbReference>
<keyword evidence="6 12" id="KW-0227">DNA damage</keyword>
<dbReference type="SUPFAM" id="SSF50249">
    <property type="entry name" value="Nucleic acid-binding proteins"/>
    <property type="match status" value="1"/>
</dbReference>
<comment type="catalytic activity">
    <reaction evidence="11 12">
        <text>ATP + (deoxyribonucleotide)n-3'-hydroxyl + 5'-phospho-(deoxyribonucleotide)m = (deoxyribonucleotide)n+m + AMP + diphosphate.</text>
        <dbReference type="EC" id="6.5.1.1"/>
    </reaction>
</comment>
<evidence type="ECO:0000256" key="5">
    <source>
        <dbReference type="ARBA" id="ARBA00022741"/>
    </source>
</evidence>
<dbReference type="PROSITE" id="PS50160">
    <property type="entry name" value="DNA_LIGASE_A3"/>
    <property type="match status" value="1"/>
</dbReference>
<evidence type="ECO:0000256" key="7">
    <source>
        <dbReference type="ARBA" id="ARBA00022840"/>
    </source>
</evidence>
<evidence type="ECO:0000256" key="2">
    <source>
        <dbReference type="ARBA" id="ARBA00022598"/>
    </source>
</evidence>
<gene>
    <name evidence="16" type="ORF">COT50_00985</name>
</gene>
<dbReference type="PROSITE" id="PS00697">
    <property type="entry name" value="DNA_LIGASE_A1"/>
    <property type="match status" value="1"/>
</dbReference>
<feature type="domain" description="ATP-dependent DNA ligase family profile" evidence="15">
    <location>
        <begin position="349"/>
        <end position="483"/>
    </location>
</feature>
<dbReference type="EMBL" id="PEYU01000017">
    <property type="protein sequence ID" value="PIS22607.1"/>
    <property type="molecule type" value="Genomic_DNA"/>
</dbReference>
<dbReference type="InterPro" id="IPR012340">
    <property type="entry name" value="NA-bd_OB-fold"/>
</dbReference>
<dbReference type="GO" id="GO:0003910">
    <property type="term" value="F:DNA ligase (ATP) activity"/>
    <property type="evidence" value="ECO:0007669"/>
    <property type="project" value="UniProtKB-EC"/>
</dbReference>
<dbReference type="GO" id="GO:0071897">
    <property type="term" value="P:DNA biosynthetic process"/>
    <property type="evidence" value="ECO:0007669"/>
    <property type="project" value="InterPro"/>
</dbReference>
<keyword evidence="3" id="KW-0132">Cell division</keyword>
<comment type="caution">
    <text evidence="16">The sequence shown here is derived from an EMBL/GenBank/DDBJ whole genome shotgun (WGS) entry which is preliminary data.</text>
</comment>
<evidence type="ECO:0000313" key="16">
    <source>
        <dbReference type="EMBL" id="PIS22607.1"/>
    </source>
</evidence>
<dbReference type="PANTHER" id="PTHR45674:SF4">
    <property type="entry name" value="DNA LIGASE 1"/>
    <property type="match status" value="1"/>
</dbReference>
<keyword evidence="8 12" id="KW-0233">DNA recombination</keyword>
<dbReference type="EC" id="6.5.1.1" evidence="12"/>
<dbReference type="GO" id="GO:0005524">
    <property type="term" value="F:ATP binding"/>
    <property type="evidence" value="ECO:0007669"/>
    <property type="project" value="UniProtKB-KW"/>
</dbReference>
<comment type="similarity">
    <text evidence="1 13">Belongs to the ATP-dependent DNA ligase family.</text>
</comment>
<evidence type="ECO:0000256" key="3">
    <source>
        <dbReference type="ARBA" id="ARBA00022618"/>
    </source>
</evidence>
<dbReference type="InterPro" id="IPR050191">
    <property type="entry name" value="ATP-dep_DNA_ligase"/>
</dbReference>
<dbReference type="Gene3D" id="2.40.50.140">
    <property type="entry name" value="Nucleic acid-binding proteins"/>
    <property type="match status" value="1"/>
</dbReference>
<dbReference type="AlphaFoldDB" id="A0A2H0XCD3"/>
<dbReference type="NCBIfam" id="TIGR00574">
    <property type="entry name" value="dnl1"/>
    <property type="match status" value="1"/>
</dbReference>
<dbReference type="InterPro" id="IPR012310">
    <property type="entry name" value="DNA_ligase_ATP-dep_cent"/>
</dbReference>
<reference evidence="17" key="1">
    <citation type="submission" date="2017-09" db="EMBL/GenBank/DDBJ databases">
        <title>Depth-based differentiation of microbial function through sediment-hosted aquifers and enrichment of novel symbionts in the deep terrestrial subsurface.</title>
        <authorList>
            <person name="Probst A.J."/>
            <person name="Ladd B."/>
            <person name="Jarett J.K."/>
            <person name="Geller-Mcgrath D.E."/>
            <person name="Sieber C.M.K."/>
            <person name="Emerson J.B."/>
            <person name="Anantharaman K."/>
            <person name="Thomas B.C."/>
            <person name="Malmstrom R."/>
            <person name="Stieglmeier M."/>
            <person name="Klingl A."/>
            <person name="Woyke T."/>
            <person name="Ryan C.M."/>
            <person name="Banfield J.F."/>
        </authorList>
    </citation>
    <scope>NUCLEOTIDE SEQUENCE [LARGE SCALE GENOMIC DNA]</scope>
</reference>
<dbReference type="InterPro" id="IPR012308">
    <property type="entry name" value="DNA_ligase_ATP-dep_N"/>
</dbReference>
<keyword evidence="5 12" id="KW-0547">Nucleotide-binding</keyword>
<keyword evidence="4" id="KW-0235">DNA replication</keyword>
<evidence type="ECO:0000259" key="15">
    <source>
        <dbReference type="PROSITE" id="PS50160"/>
    </source>
</evidence>
<keyword evidence="2 12" id="KW-0436">Ligase</keyword>
<dbReference type="Gene3D" id="1.10.3260.10">
    <property type="entry name" value="DNA ligase, ATP-dependent, N-terminal domain"/>
    <property type="match status" value="1"/>
</dbReference>
<feature type="region of interest" description="Disordered" evidence="14">
    <location>
        <begin position="571"/>
        <end position="595"/>
    </location>
</feature>
<dbReference type="Pfam" id="PF04679">
    <property type="entry name" value="DNA_ligase_A_C"/>
    <property type="match status" value="1"/>
</dbReference>
<evidence type="ECO:0000256" key="14">
    <source>
        <dbReference type="SAM" id="MobiDB-lite"/>
    </source>
</evidence>
<dbReference type="InterPro" id="IPR012309">
    <property type="entry name" value="DNA_ligase_ATP-dep_C"/>
</dbReference>
<dbReference type="Proteomes" id="UP000231252">
    <property type="component" value="Unassembled WGS sequence"/>
</dbReference>
<evidence type="ECO:0000256" key="13">
    <source>
        <dbReference type="RuleBase" id="RU004196"/>
    </source>
</evidence>
<dbReference type="Pfam" id="PF01068">
    <property type="entry name" value="DNA_ligase_A_M"/>
    <property type="match status" value="1"/>
</dbReference>
<dbReference type="GO" id="GO:0003677">
    <property type="term" value="F:DNA binding"/>
    <property type="evidence" value="ECO:0007669"/>
    <property type="project" value="InterPro"/>
</dbReference>
<evidence type="ECO:0000256" key="4">
    <source>
        <dbReference type="ARBA" id="ARBA00022705"/>
    </source>
</evidence>
<dbReference type="InterPro" id="IPR036599">
    <property type="entry name" value="DNA_ligase_N_sf"/>
</dbReference>
<organism evidence="16 17">
    <name type="scientific">candidate division WWE3 bacterium CG08_land_8_20_14_0_20_41_10</name>
    <dbReference type="NCBI Taxonomy" id="1975085"/>
    <lineage>
        <taxon>Bacteria</taxon>
        <taxon>Katanobacteria</taxon>
    </lineage>
</organism>
<keyword evidence="10" id="KW-0131">Cell cycle</keyword>
<dbReference type="CDD" id="cd07901">
    <property type="entry name" value="Adenylation_DNA_ligase_Arch_LigB"/>
    <property type="match status" value="1"/>
</dbReference>
<evidence type="ECO:0000256" key="12">
    <source>
        <dbReference type="RuleBase" id="RU000617"/>
    </source>
</evidence>
<evidence type="ECO:0000256" key="1">
    <source>
        <dbReference type="ARBA" id="ARBA00007572"/>
    </source>
</evidence>
<dbReference type="PANTHER" id="PTHR45674">
    <property type="entry name" value="DNA LIGASE 1/3 FAMILY MEMBER"/>
    <property type="match status" value="1"/>
</dbReference>
<protein>
    <recommendedName>
        <fullName evidence="12">DNA ligase</fullName>
        <ecNumber evidence="12">6.5.1.1</ecNumber>
    </recommendedName>
</protein>
<dbReference type="InterPro" id="IPR000977">
    <property type="entry name" value="DNA_ligase_ATP-dep"/>
</dbReference>
<evidence type="ECO:0000256" key="11">
    <source>
        <dbReference type="ARBA" id="ARBA00034003"/>
    </source>
</evidence>
<keyword evidence="7 12" id="KW-0067">ATP-binding</keyword>
<dbReference type="GO" id="GO:0006273">
    <property type="term" value="P:lagging strand elongation"/>
    <property type="evidence" value="ECO:0007669"/>
    <property type="project" value="TreeGrafter"/>
</dbReference>
<name>A0A2H0XCD3_UNCKA</name>
<evidence type="ECO:0000256" key="6">
    <source>
        <dbReference type="ARBA" id="ARBA00022763"/>
    </source>
</evidence>
<evidence type="ECO:0000256" key="10">
    <source>
        <dbReference type="ARBA" id="ARBA00023306"/>
    </source>
</evidence>
<dbReference type="SUPFAM" id="SSF56091">
    <property type="entry name" value="DNA ligase/mRNA capping enzyme, catalytic domain"/>
    <property type="match status" value="1"/>
</dbReference>
<dbReference type="GO" id="GO:0006310">
    <property type="term" value="P:DNA recombination"/>
    <property type="evidence" value="ECO:0007669"/>
    <property type="project" value="UniProtKB-KW"/>
</dbReference>